<dbReference type="Gene3D" id="3.90.79.10">
    <property type="entry name" value="Nucleoside Triphosphate Pyrophosphohydrolase"/>
    <property type="match status" value="1"/>
</dbReference>
<comment type="caution">
    <text evidence="3">The sequence shown here is derived from an EMBL/GenBank/DDBJ whole genome shotgun (WGS) entry which is preliminary data.</text>
</comment>
<evidence type="ECO:0000259" key="2">
    <source>
        <dbReference type="PROSITE" id="PS51462"/>
    </source>
</evidence>
<evidence type="ECO:0000256" key="1">
    <source>
        <dbReference type="SAM" id="MobiDB-lite"/>
    </source>
</evidence>
<dbReference type="InterPro" id="IPR000086">
    <property type="entry name" value="NUDIX_hydrolase_dom"/>
</dbReference>
<feature type="region of interest" description="Disordered" evidence="1">
    <location>
        <begin position="68"/>
        <end position="119"/>
    </location>
</feature>
<accession>A0ABW2WPY8</accession>
<dbReference type="SUPFAM" id="SSF55811">
    <property type="entry name" value="Nudix"/>
    <property type="match status" value="1"/>
</dbReference>
<dbReference type="PROSITE" id="PS51462">
    <property type="entry name" value="NUDIX"/>
    <property type="match status" value="1"/>
</dbReference>
<dbReference type="InterPro" id="IPR015797">
    <property type="entry name" value="NUDIX_hydrolase-like_dom_sf"/>
</dbReference>
<reference evidence="4" key="1">
    <citation type="journal article" date="2019" name="Int. J. Syst. Evol. Microbiol.">
        <title>The Global Catalogue of Microorganisms (GCM) 10K type strain sequencing project: providing services to taxonomists for standard genome sequencing and annotation.</title>
        <authorList>
            <consortium name="The Broad Institute Genomics Platform"/>
            <consortium name="The Broad Institute Genome Sequencing Center for Infectious Disease"/>
            <person name="Wu L."/>
            <person name="Ma J."/>
        </authorList>
    </citation>
    <scope>NUCLEOTIDE SEQUENCE [LARGE SCALE GENOMIC DNA]</scope>
    <source>
        <strain evidence="4">JCM 12607</strain>
    </source>
</reference>
<name>A0ABW2WPY8_9ACTN</name>
<dbReference type="Proteomes" id="UP001596915">
    <property type="component" value="Unassembled WGS sequence"/>
</dbReference>
<gene>
    <name evidence="3" type="ORF">ACFQ2K_12910</name>
</gene>
<feature type="domain" description="Nudix hydrolase" evidence="2">
    <location>
        <begin position="1"/>
        <end position="119"/>
    </location>
</feature>
<protein>
    <submittedName>
        <fullName evidence="3">NUDIX domain-containing protein</fullName>
    </submittedName>
</protein>
<dbReference type="Pfam" id="PF00293">
    <property type="entry name" value="NUDIX"/>
    <property type="match status" value="1"/>
</dbReference>
<proteinExistence type="predicted"/>
<keyword evidence="4" id="KW-1185">Reference proteome</keyword>
<organism evidence="3 4">
    <name type="scientific">Streptomyces sanglieri</name>
    <dbReference type="NCBI Taxonomy" id="193460"/>
    <lineage>
        <taxon>Bacteria</taxon>
        <taxon>Bacillati</taxon>
        <taxon>Actinomycetota</taxon>
        <taxon>Actinomycetes</taxon>
        <taxon>Kitasatosporales</taxon>
        <taxon>Streptomycetaceae</taxon>
        <taxon>Streptomyces</taxon>
    </lineage>
</organism>
<feature type="compositionally biased region" description="Low complexity" evidence="1">
    <location>
        <begin position="77"/>
        <end position="110"/>
    </location>
</feature>
<evidence type="ECO:0000313" key="3">
    <source>
        <dbReference type="EMBL" id="MFD0623542.1"/>
    </source>
</evidence>
<dbReference type="EMBL" id="JBHTGL010000008">
    <property type="protein sequence ID" value="MFD0623542.1"/>
    <property type="molecule type" value="Genomic_DNA"/>
</dbReference>
<evidence type="ECO:0000313" key="4">
    <source>
        <dbReference type="Proteomes" id="UP001596915"/>
    </source>
</evidence>
<sequence length="119" mass="13070">MKQRVRAILITPDNTTLMIKRIRPGIAPYWVIVGGGIEDSDTSQEAALLREIREEIAGDAEIVRLLHEIKNPKGRRSTSTSHASRHGTSTTRAAQSSSETTAASTSLRRSPSPPRPSRR</sequence>